<dbReference type="InterPro" id="IPR010653">
    <property type="entry name" value="NlpB/DapX"/>
</dbReference>
<dbReference type="STRING" id="207949.RED65_05214"/>
<dbReference type="InterPro" id="IPR042268">
    <property type="entry name" value="BamC_C"/>
</dbReference>
<evidence type="ECO:0000313" key="1">
    <source>
        <dbReference type="EMBL" id="EAT11759.1"/>
    </source>
</evidence>
<proteinExistence type="predicted"/>
<name>Q1N0S4_9GAMM</name>
<evidence type="ECO:0000313" key="2">
    <source>
        <dbReference type="Proteomes" id="UP000004263"/>
    </source>
</evidence>
<keyword evidence="2" id="KW-1185">Reference proteome</keyword>
<sequence length="212" mass="23749">MRNALMLLLLLPMTGCSWLFHDRSNDYLQAEQQPVIQVPKDVARVNLEPQLPIPAVKNKKPLPEEFSVPRPAPLELEDEEDSQASLKQVSSVDIRTELVADGNGTPILRLNIEFARAWSELGEAIKKTDMRITDLNRSIGTYYVDVKNPDKTQEPGFWAGLFGADPEAVNESYEIKLNRARSGVYIAIHESQDVLAAEASARGLLKRIQDKL</sequence>
<accession>Q1N0S4</accession>
<dbReference type="OrthoDB" id="6199301at2"/>
<organism evidence="1 2">
    <name type="scientific">Bermanella marisrubri</name>
    <dbReference type="NCBI Taxonomy" id="207949"/>
    <lineage>
        <taxon>Bacteria</taxon>
        <taxon>Pseudomonadati</taxon>
        <taxon>Pseudomonadota</taxon>
        <taxon>Gammaproteobacteria</taxon>
        <taxon>Oceanospirillales</taxon>
        <taxon>Oceanospirillaceae</taxon>
        <taxon>Bermanella</taxon>
    </lineage>
</organism>
<dbReference type="HOGENOM" id="CLU_1233998_0_0_6"/>
<dbReference type="RefSeq" id="WP_007016360.1">
    <property type="nucleotide sequence ID" value="NZ_AAQH01000013.1"/>
</dbReference>
<dbReference type="Pfam" id="PF06804">
    <property type="entry name" value="Lipoprotein_18"/>
    <property type="match status" value="1"/>
</dbReference>
<dbReference type="Proteomes" id="UP000004263">
    <property type="component" value="Unassembled WGS sequence"/>
</dbReference>
<dbReference type="EMBL" id="AAQH01000013">
    <property type="protein sequence ID" value="EAT11759.1"/>
    <property type="molecule type" value="Genomic_DNA"/>
</dbReference>
<comment type="caution">
    <text evidence="1">The sequence shown here is derived from an EMBL/GenBank/DDBJ whole genome shotgun (WGS) entry which is preliminary data.</text>
</comment>
<protein>
    <submittedName>
        <fullName evidence="1">NlpB/DapX lipoprotein</fullName>
    </submittedName>
</protein>
<dbReference type="AlphaFoldDB" id="Q1N0S4"/>
<keyword evidence="1" id="KW-0449">Lipoprotein</keyword>
<reference evidence="1 2" key="1">
    <citation type="submission" date="2006-03" db="EMBL/GenBank/DDBJ databases">
        <authorList>
            <person name="Pinhassi J."/>
            <person name="Pedros-Alio C."/>
            <person name="Ferriera S."/>
            <person name="Johnson J."/>
            <person name="Kravitz S."/>
            <person name="Halpern A."/>
            <person name="Remington K."/>
            <person name="Beeson K."/>
            <person name="Tran B."/>
            <person name="Rogers Y.-H."/>
            <person name="Friedman R."/>
            <person name="Venter J.C."/>
        </authorList>
    </citation>
    <scope>NUCLEOTIDE SEQUENCE [LARGE SCALE GENOMIC DNA]</scope>
    <source>
        <strain evidence="1 2">RED65</strain>
    </source>
</reference>
<gene>
    <name evidence="1" type="ORF">RED65_05214</name>
</gene>
<dbReference type="Gene3D" id="3.30.310.170">
    <property type="entry name" value="Outer membrane protein assembly factor BamC"/>
    <property type="match status" value="1"/>
</dbReference>